<dbReference type="KEGG" id="dgi:Desgi_3159"/>
<accession>R4KIT9</accession>
<dbReference type="eggNOG" id="COG2002">
    <property type="taxonomic scope" value="Bacteria"/>
</dbReference>
<organism evidence="1 2">
    <name type="scientific">Desulfoscipio gibsoniae DSM 7213</name>
    <dbReference type="NCBI Taxonomy" id="767817"/>
    <lineage>
        <taxon>Bacteria</taxon>
        <taxon>Bacillati</taxon>
        <taxon>Bacillota</taxon>
        <taxon>Clostridia</taxon>
        <taxon>Eubacteriales</taxon>
        <taxon>Desulfallaceae</taxon>
        <taxon>Desulfoscipio</taxon>
    </lineage>
</organism>
<evidence type="ECO:0000313" key="1">
    <source>
        <dbReference type="EMBL" id="AGL02514.1"/>
    </source>
</evidence>
<dbReference type="HOGENOM" id="CLU_158484_7_1_9"/>
<dbReference type="AlphaFoldDB" id="R4KIT9"/>
<name>R4KIT9_9FIRM</name>
<reference evidence="1 2" key="1">
    <citation type="submission" date="2012-01" db="EMBL/GenBank/DDBJ databases">
        <title>Complete sequence of Desulfotomaculum gibsoniae DSM 7213.</title>
        <authorList>
            <consortium name="US DOE Joint Genome Institute"/>
            <person name="Lucas S."/>
            <person name="Han J."/>
            <person name="Lapidus A."/>
            <person name="Cheng J.-F."/>
            <person name="Goodwin L."/>
            <person name="Pitluck S."/>
            <person name="Peters L."/>
            <person name="Ovchinnikova G."/>
            <person name="Teshima H."/>
            <person name="Detter J.C."/>
            <person name="Han C."/>
            <person name="Tapia R."/>
            <person name="Land M."/>
            <person name="Hauser L."/>
            <person name="Kyrpides N."/>
            <person name="Ivanova N."/>
            <person name="Pagani I."/>
            <person name="Parshina S."/>
            <person name="Plugge C."/>
            <person name="Muyzer G."/>
            <person name="Kuever J."/>
            <person name="Ivanova A."/>
            <person name="Nazina T."/>
            <person name="Klenk H.-P."/>
            <person name="Brambilla E."/>
            <person name="Spring S."/>
            <person name="Stams A.F."/>
            <person name="Woyke T."/>
        </authorList>
    </citation>
    <scope>NUCLEOTIDE SEQUENCE [LARGE SCALE GENOMIC DNA]</scope>
    <source>
        <strain evidence="1 2">DSM 7213</strain>
    </source>
</reference>
<dbReference type="OrthoDB" id="199763at2"/>
<dbReference type="EMBL" id="CP003273">
    <property type="protein sequence ID" value="AGL02514.1"/>
    <property type="molecule type" value="Genomic_DNA"/>
</dbReference>
<dbReference type="RefSeq" id="WP_006520610.1">
    <property type="nucleotide sequence ID" value="NC_021184.1"/>
</dbReference>
<sequence length="94" mass="10657">MGQVVGNIIVQKRGVVSLGLLKEHNIPLNDGDIFQVQIEDGKVILIPMKLIPADQTWFWTREWQKGEKEAEEDIVAGKVKSFENAEDLLKDLDQ</sequence>
<dbReference type="STRING" id="767817.Desgi_3159"/>
<gene>
    <name evidence="1" type="ORF">Desgi_3159</name>
</gene>
<keyword evidence="2" id="KW-1185">Reference proteome</keyword>
<evidence type="ECO:0000313" key="2">
    <source>
        <dbReference type="Proteomes" id="UP000013520"/>
    </source>
</evidence>
<protein>
    <submittedName>
        <fullName evidence="1">Uncharacterized protein</fullName>
    </submittedName>
</protein>
<proteinExistence type="predicted"/>
<dbReference type="Proteomes" id="UP000013520">
    <property type="component" value="Chromosome"/>
</dbReference>